<feature type="compositionally biased region" description="Polar residues" evidence="2">
    <location>
        <begin position="349"/>
        <end position="361"/>
    </location>
</feature>
<feature type="region of interest" description="Disordered" evidence="2">
    <location>
        <begin position="348"/>
        <end position="405"/>
    </location>
</feature>
<name>A0ABR1FB84_9ASCO</name>
<feature type="coiled-coil region" evidence="1">
    <location>
        <begin position="48"/>
        <end position="75"/>
    </location>
</feature>
<proteinExistence type="predicted"/>
<keyword evidence="4" id="KW-1185">Reference proteome</keyword>
<feature type="compositionally biased region" description="Polar residues" evidence="2">
    <location>
        <begin position="324"/>
        <end position="335"/>
    </location>
</feature>
<accession>A0ABR1FB84</accession>
<feature type="compositionally biased region" description="Polar residues" evidence="2">
    <location>
        <begin position="158"/>
        <end position="185"/>
    </location>
</feature>
<gene>
    <name evidence="3" type="ORF">BZA70DRAFT_270505</name>
</gene>
<feature type="region of interest" description="Disordered" evidence="2">
    <location>
        <begin position="102"/>
        <end position="335"/>
    </location>
</feature>
<feature type="compositionally biased region" description="Low complexity" evidence="2">
    <location>
        <begin position="207"/>
        <end position="227"/>
    </location>
</feature>
<keyword evidence="1" id="KW-0175">Coiled coil</keyword>
<sequence>MSSSVAAPETSEALDFSHQLDEIFGLSNSSTDTSPTGLSLSLSSASLIDHKQKELTALERRLRDTDQRLQQRRQEYRKSQMISASQLVNFNLANPTVKVEENSEVAVRDRDGQTDQIAVPATPASATTPATTTTTTITTTTTPPKDLPIQESKPAPTPRTSSLGSNGNTYTPSLARNPQAGTLAQQPLEEQDESSTAPPIHNPKTRPSSSGQSPSPAAPSTQTATSPHTRSPSTDLVGHSRTSSSRSMSSDTPDGISSRKSSTGNSSSAAAAFGGAMKGLGWKKHKQIPSEGSSTYTDSTLNTPPDSPGSNSRKVSTYGRKMRNISTGSASDSISQAVAEGIRSVPLNGYQNDTAPHQRSLTLEDEGASAVGDAADEKSSSRKVSLGKGVPGWMKRGRVSSSSKN</sequence>
<evidence type="ECO:0000313" key="3">
    <source>
        <dbReference type="EMBL" id="KAK7207110.1"/>
    </source>
</evidence>
<feature type="compositionally biased region" description="Low complexity" evidence="2">
    <location>
        <begin position="240"/>
        <end position="275"/>
    </location>
</feature>
<evidence type="ECO:0000256" key="1">
    <source>
        <dbReference type="SAM" id="Coils"/>
    </source>
</evidence>
<dbReference type="Proteomes" id="UP001498771">
    <property type="component" value="Unassembled WGS sequence"/>
</dbReference>
<evidence type="ECO:0000313" key="4">
    <source>
        <dbReference type="Proteomes" id="UP001498771"/>
    </source>
</evidence>
<feature type="compositionally biased region" description="Polar residues" evidence="2">
    <location>
        <begin position="290"/>
        <end position="315"/>
    </location>
</feature>
<feature type="compositionally biased region" description="Low complexity" evidence="2">
    <location>
        <begin position="118"/>
        <end position="144"/>
    </location>
</feature>
<reference evidence="3 4" key="1">
    <citation type="submission" date="2024-03" db="EMBL/GenBank/DDBJ databases">
        <title>Genome-scale model development and genomic sequencing of the oleaginous clade Lipomyces.</title>
        <authorList>
            <consortium name="Lawrence Berkeley National Laboratory"/>
            <person name="Czajka J.J."/>
            <person name="Han Y."/>
            <person name="Kim J."/>
            <person name="Mondo S.J."/>
            <person name="Hofstad B.A."/>
            <person name="Robles A."/>
            <person name="Haridas S."/>
            <person name="Riley R."/>
            <person name="LaButti K."/>
            <person name="Pangilinan J."/>
            <person name="Andreopoulos W."/>
            <person name="Lipzen A."/>
            <person name="Yan J."/>
            <person name="Wang M."/>
            <person name="Ng V."/>
            <person name="Grigoriev I.V."/>
            <person name="Spatafora J.W."/>
            <person name="Magnuson J.K."/>
            <person name="Baker S.E."/>
            <person name="Pomraning K.R."/>
        </authorList>
    </citation>
    <scope>NUCLEOTIDE SEQUENCE [LARGE SCALE GENOMIC DNA]</scope>
    <source>
        <strain evidence="3 4">Phaff 52-87</strain>
    </source>
</reference>
<dbReference type="GeneID" id="90036814"/>
<protein>
    <recommendedName>
        <fullName evidence="5">Shugoshin C-terminal domain-containing protein</fullName>
    </recommendedName>
</protein>
<feature type="compositionally biased region" description="Basic and acidic residues" evidence="2">
    <location>
        <begin position="102"/>
        <end position="113"/>
    </location>
</feature>
<organism evidence="3 4">
    <name type="scientific">Myxozyma melibiosi</name>
    <dbReference type="NCBI Taxonomy" id="54550"/>
    <lineage>
        <taxon>Eukaryota</taxon>
        <taxon>Fungi</taxon>
        <taxon>Dikarya</taxon>
        <taxon>Ascomycota</taxon>
        <taxon>Saccharomycotina</taxon>
        <taxon>Lipomycetes</taxon>
        <taxon>Lipomycetales</taxon>
        <taxon>Lipomycetaceae</taxon>
        <taxon>Myxozyma</taxon>
    </lineage>
</organism>
<dbReference type="EMBL" id="JBBJBU010000001">
    <property type="protein sequence ID" value="KAK7207110.1"/>
    <property type="molecule type" value="Genomic_DNA"/>
</dbReference>
<comment type="caution">
    <text evidence="3">The sequence shown here is derived from an EMBL/GenBank/DDBJ whole genome shotgun (WGS) entry which is preliminary data.</text>
</comment>
<evidence type="ECO:0008006" key="5">
    <source>
        <dbReference type="Google" id="ProtNLM"/>
    </source>
</evidence>
<dbReference type="RefSeq" id="XP_064770143.1">
    <property type="nucleotide sequence ID" value="XM_064911302.1"/>
</dbReference>
<evidence type="ECO:0000256" key="2">
    <source>
        <dbReference type="SAM" id="MobiDB-lite"/>
    </source>
</evidence>